<gene>
    <name evidence="2" type="ORF">QBC32DRAFT_385789</name>
</gene>
<feature type="region of interest" description="Disordered" evidence="1">
    <location>
        <begin position="1110"/>
        <end position="1181"/>
    </location>
</feature>
<feature type="region of interest" description="Disordered" evidence="1">
    <location>
        <begin position="603"/>
        <end position="650"/>
    </location>
</feature>
<feature type="compositionally biased region" description="Low complexity" evidence="1">
    <location>
        <begin position="776"/>
        <end position="794"/>
    </location>
</feature>
<name>A0AAN6NK94_9PEZI</name>
<feature type="region of interest" description="Disordered" evidence="1">
    <location>
        <begin position="753"/>
        <end position="794"/>
    </location>
</feature>
<evidence type="ECO:0008006" key="4">
    <source>
        <dbReference type="Google" id="ProtNLM"/>
    </source>
</evidence>
<feature type="compositionally biased region" description="Polar residues" evidence="1">
    <location>
        <begin position="609"/>
        <end position="647"/>
    </location>
</feature>
<dbReference type="Proteomes" id="UP001303222">
    <property type="component" value="Unassembled WGS sequence"/>
</dbReference>
<evidence type="ECO:0000256" key="1">
    <source>
        <dbReference type="SAM" id="MobiDB-lite"/>
    </source>
</evidence>
<dbReference type="EMBL" id="MU859417">
    <property type="protein sequence ID" value="KAK3947100.1"/>
    <property type="molecule type" value="Genomic_DNA"/>
</dbReference>
<reference evidence="2" key="1">
    <citation type="journal article" date="2023" name="Mol. Phylogenet. Evol.">
        <title>Genome-scale phylogeny and comparative genomics of the fungal order Sordariales.</title>
        <authorList>
            <person name="Hensen N."/>
            <person name="Bonometti L."/>
            <person name="Westerberg I."/>
            <person name="Brannstrom I.O."/>
            <person name="Guillou S."/>
            <person name="Cros-Aarteil S."/>
            <person name="Calhoun S."/>
            <person name="Haridas S."/>
            <person name="Kuo A."/>
            <person name="Mondo S."/>
            <person name="Pangilinan J."/>
            <person name="Riley R."/>
            <person name="LaButti K."/>
            <person name="Andreopoulos B."/>
            <person name="Lipzen A."/>
            <person name="Chen C."/>
            <person name="Yan M."/>
            <person name="Daum C."/>
            <person name="Ng V."/>
            <person name="Clum A."/>
            <person name="Steindorff A."/>
            <person name="Ohm R.A."/>
            <person name="Martin F."/>
            <person name="Silar P."/>
            <person name="Natvig D.O."/>
            <person name="Lalanne C."/>
            <person name="Gautier V."/>
            <person name="Ament-Velasquez S.L."/>
            <person name="Kruys A."/>
            <person name="Hutchinson M.I."/>
            <person name="Powell A.J."/>
            <person name="Barry K."/>
            <person name="Miller A.N."/>
            <person name="Grigoriev I.V."/>
            <person name="Debuchy R."/>
            <person name="Gladieux P."/>
            <person name="Hiltunen Thoren M."/>
            <person name="Johannesson H."/>
        </authorList>
    </citation>
    <scope>NUCLEOTIDE SEQUENCE</scope>
    <source>
        <strain evidence="2">CBS 626.80</strain>
    </source>
</reference>
<feature type="region of interest" description="Disordered" evidence="1">
    <location>
        <begin position="1031"/>
        <end position="1096"/>
    </location>
</feature>
<evidence type="ECO:0000313" key="3">
    <source>
        <dbReference type="Proteomes" id="UP001303222"/>
    </source>
</evidence>
<sequence length="1181" mass="133140">MAEATLPSYQEATRKLDWLELADPYIPIDCYARLCCASWRFYKYFLPKLWADPFAICYALGPISKPDGEEIPRSELFLSTVPYARNCARSLVFAFTPRIRDWLFMLRRRPQLSPLSLWFPNLRCVTLLDCPPPDDHEHIIQLGACWFPRRPYIVAAARCSQLPVQWPDYEQFRNLIVYFDDSHIHRHQHGRPHPSILLYMRMPSLRILRATGYDLGDTDAAIILYHLGRTLWSLDLSTNRLTDRFLKEFIRSDRCRGRRQLGSRHEDGSCICFYPGHRYELEGSLCSSGMGLFIHETPWTEDLRLYHPQRYHEDSPEYAENADAEAREVRKRALDDSLEAVIKAIGLQELHSFDYVQPPFLGITHLYLNQNPILTADGFKLLIEFGFEQLQRFECDSMRFMTKKDMSRYNEYYHGSRAVPSSVSRSKTQAISGILGLSHLFRPVFANLQILRIHHSLVTNLPSLVGFDDLSAMEKIWFAETFLLPRADLVFPNPFHPDMNPRLSSLTLTHIPRYSTGPLIERLKGLLKAAWFQEQTIAKLRAEYRRVQSRYQPTLLPGLRKIFLEFDPDPRDKQGKGQTGTDAYEGFDAEALLNSGATEEFGTFGGFTSRNTRNGTSGPSTSSAVRHANANDNSATGSRRQQPQDSSELPRLAAETPWVRAVLQSRHQQWSQDVERRADGRLDWNRPVFVASTSPGSGKTKVFVGYNQDDPNHPVLNNSRVSSSSWLASSSSVQGLFDLLQFLYHPQEHVQESRMPSSLPLSTESTPGYSTRRTNSLPPAYTASPTPAPSTSTSTLLPLTPIPPCYTSFPYFLSPEEKQASLTTYDLLISRVLCLHPNGIFKEFSGPGYRPDLPAAYPAGFTAGLNPFSLNILNVLVAYYNSCGNHDAFERDHPELLRLFHPIMAATPSMARAGVPAQLLKQRLGLERDERGEREQERWLFEQFSYLRNLGRIRGNEQLNRLERVGQQIMELRERQARRREEALGIGPEKAELGPGAGAETGTGAGCHVFWNAWKAGLFGDVIFPSVSASASTPSVSASHNEQHSGSSSGLDSAAPSTSTSTPVPSNATERRSAASSRRNRNLLRKDMRRPTKEELSQMKDVIEELKKFRGLTGGGGWSGSSSKTEGSESKSKGKGKGKGKGKQKAVDGSEDEEDDQDSESEWAGKHWMGELKVIRKTTTD</sequence>
<feature type="compositionally biased region" description="Low complexity" evidence="1">
    <location>
        <begin position="756"/>
        <end position="767"/>
    </location>
</feature>
<feature type="compositionally biased region" description="Basic and acidic residues" evidence="1">
    <location>
        <begin position="1084"/>
        <end position="1096"/>
    </location>
</feature>
<keyword evidence="3" id="KW-1185">Reference proteome</keyword>
<organism evidence="2 3">
    <name type="scientific">Pseudoneurospora amorphoporcata</name>
    <dbReference type="NCBI Taxonomy" id="241081"/>
    <lineage>
        <taxon>Eukaryota</taxon>
        <taxon>Fungi</taxon>
        <taxon>Dikarya</taxon>
        <taxon>Ascomycota</taxon>
        <taxon>Pezizomycotina</taxon>
        <taxon>Sordariomycetes</taxon>
        <taxon>Sordariomycetidae</taxon>
        <taxon>Sordariales</taxon>
        <taxon>Sordariaceae</taxon>
        <taxon>Pseudoneurospora</taxon>
    </lineage>
</organism>
<feature type="compositionally biased region" description="Basic residues" evidence="1">
    <location>
        <begin position="1133"/>
        <end position="1144"/>
    </location>
</feature>
<reference evidence="2" key="2">
    <citation type="submission" date="2023-06" db="EMBL/GenBank/DDBJ databases">
        <authorList>
            <consortium name="Lawrence Berkeley National Laboratory"/>
            <person name="Mondo S.J."/>
            <person name="Hensen N."/>
            <person name="Bonometti L."/>
            <person name="Westerberg I."/>
            <person name="Brannstrom I.O."/>
            <person name="Guillou S."/>
            <person name="Cros-Aarteil S."/>
            <person name="Calhoun S."/>
            <person name="Haridas S."/>
            <person name="Kuo A."/>
            <person name="Pangilinan J."/>
            <person name="Riley R."/>
            <person name="Labutti K."/>
            <person name="Andreopoulos B."/>
            <person name="Lipzen A."/>
            <person name="Chen C."/>
            <person name="Yanf M."/>
            <person name="Daum C."/>
            <person name="Ng V."/>
            <person name="Clum A."/>
            <person name="Steindorff A."/>
            <person name="Ohm R."/>
            <person name="Martin F."/>
            <person name="Silar P."/>
            <person name="Natvig D."/>
            <person name="Lalanne C."/>
            <person name="Gautier V."/>
            <person name="Ament-Velasquez S.L."/>
            <person name="Kruys A."/>
            <person name="Hutchinson M.I."/>
            <person name="Powell A.J."/>
            <person name="Barry K."/>
            <person name="Miller A.N."/>
            <person name="Grigoriev I.V."/>
            <person name="Debuchy R."/>
            <person name="Gladieux P."/>
            <person name="Thoren M.H."/>
            <person name="Johannesson H."/>
        </authorList>
    </citation>
    <scope>NUCLEOTIDE SEQUENCE</scope>
    <source>
        <strain evidence="2">CBS 626.80</strain>
    </source>
</reference>
<comment type="caution">
    <text evidence="2">The sequence shown here is derived from an EMBL/GenBank/DDBJ whole genome shotgun (WGS) entry which is preliminary data.</text>
</comment>
<evidence type="ECO:0000313" key="2">
    <source>
        <dbReference type="EMBL" id="KAK3947100.1"/>
    </source>
</evidence>
<dbReference type="SUPFAM" id="SSF52047">
    <property type="entry name" value="RNI-like"/>
    <property type="match status" value="1"/>
</dbReference>
<dbReference type="AlphaFoldDB" id="A0AAN6NK94"/>
<proteinExistence type="predicted"/>
<feature type="compositionally biased region" description="Acidic residues" evidence="1">
    <location>
        <begin position="1149"/>
        <end position="1161"/>
    </location>
</feature>
<protein>
    <recommendedName>
        <fullName evidence="4">Leucine rich repeat domain containing protein</fullName>
    </recommendedName>
</protein>
<accession>A0AAN6NK94</accession>
<feature type="compositionally biased region" description="Low complexity" evidence="1">
    <location>
        <begin position="1053"/>
        <end position="1068"/>
    </location>
</feature>
<feature type="compositionally biased region" description="Basic and acidic residues" evidence="1">
    <location>
        <begin position="1163"/>
        <end position="1181"/>
    </location>
</feature>